<dbReference type="Proteomes" id="UP001437256">
    <property type="component" value="Unassembled WGS sequence"/>
</dbReference>
<proteinExistence type="predicted"/>
<accession>A0ABR3A4M2</accession>
<dbReference type="Gene3D" id="6.10.140.2220">
    <property type="match status" value="1"/>
</dbReference>
<keyword evidence="3" id="KW-1185">Reference proteome</keyword>
<dbReference type="PANTHER" id="PTHR41878">
    <property type="entry name" value="LEXA REPRESSOR-RELATED"/>
    <property type="match status" value="1"/>
</dbReference>
<evidence type="ECO:0000313" key="2">
    <source>
        <dbReference type="EMBL" id="KAL0068500.1"/>
    </source>
</evidence>
<gene>
    <name evidence="2" type="ORF">AAF712_004578</name>
</gene>
<feature type="domain" description="Plasmid pRiA4b Orf3-like" evidence="1">
    <location>
        <begin position="163"/>
        <end position="319"/>
    </location>
</feature>
<comment type="caution">
    <text evidence="2">The sequence shown here is derived from an EMBL/GenBank/DDBJ whole genome shotgun (WGS) entry which is preliminary data.</text>
</comment>
<evidence type="ECO:0000259" key="1">
    <source>
        <dbReference type="Pfam" id="PF07929"/>
    </source>
</evidence>
<dbReference type="SUPFAM" id="SSF144232">
    <property type="entry name" value="HIT/MYND zinc finger-like"/>
    <property type="match status" value="1"/>
</dbReference>
<sequence length="464" mass="52061">MSDLPDALRALLSGLGNDPRSAGTSMPRRKPKFVKFKPGDSGVGLLDVFFEDPRTWTPKPGPNGEVHSWGLFKYGTSDDPLDDEEPNCNIPNGKLFSVDGFGIMQRKMATQYIYFGEDTPEEQFVNALVDRKREQLFKLDVQELAKKDVILKINLYGVRDSNGEHRIWRRFRVSAGTKLSVLQDKIMSPILGWTRNLHAYVFTDFRDGALYGPEGATSVDMTHNAQVGWKWLPDHEFMLAHLFDAEGDRFGYMYDLGDRWFHEILVETILPADKSDGRVEIITGNGACPGENMNGPWSYRKLLNEYVGGTPTAQRDIKRKILENPNYDAFGKPPALFDPFRFDLTWAKDNLSAALASSNSVRQGMRGFVIPLHQEALVNPRPGQGPTKKGQSLVKTFDTNAGGFWEEVSTEKKDRKAVSACACCGKPGTPELVLKACGGCRQMLYCSPEHQKVCLDFDRRGNQH</sequence>
<name>A0ABR3A4M2_9AGAR</name>
<dbReference type="SUPFAM" id="SSF159941">
    <property type="entry name" value="MM3350-like"/>
    <property type="match status" value="1"/>
</dbReference>
<organism evidence="2 3">
    <name type="scientific">Marasmius tenuissimus</name>
    <dbReference type="NCBI Taxonomy" id="585030"/>
    <lineage>
        <taxon>Eukaryota</taxon>
        <taxon>Fungi</taxon>
        <taxon>Dikarya</taxon>
        <taxon>Basidiomycota</taxon>
        <taxon>Agaricomycotina</taxon>
        <taxon>Agaricomycetes</taxon>
        <taxon>Agaricomycetidae</taxon>
        <taxon>Agaricales</taxon>
        <taxon>Marasmiineae</taxon>
        <taxon>Marasmiaceae</taxon>
        <taxon>Marasmius</taxon>
    </lineage>
</organism>
<protein>
    <recommendedName>
        <fullName evidence="1">Plasmid pRiA4b Orf3-like domain-containing protein</fullName>
    </recommendedName>
</protein>
<dbReference type="InterPro" id="IPR024047">
    <property type="entry name" value="MM3350-like_sf"/>
</dbReference>
<reference evidence="2 3" key="1">
    <citation type="submission" date="2024-05" db="EMBL/GenBank/DDBJ databases">
        <title>A draft genome resource for the thread blight pathogen Marasmius tenuissimus strain MS-2.</title>
        <authorList>
            <person name="Yulfo-Soto G.E."/>
            <person name="Baruah I.K."/>
            <person name="Amoako-Attah I."/>
            <person name="Bukari Y."/>
            <person name="Meinhardt L.W."/>
            <person name="Bailey B.A."/>
            <person name="Cohen S.P."/>
        </authorList>
    </citation>
    <scope>NUCLEOTIDE SEQUENCE [LARGE SCALE GENOMIC DNA]</scope>
    <source>
        <strain evidence="2 3">MS-2</strain>
    </source>
</reference>
<dbReference type="Gene3D" id="3.10.290.30">
    <property type="entry name" value="MM3350-like"/>
    <property type="match status" value="1"/>
</dbReference>
<evidence type="ECO:0000313" key="3">
    <source>
        <dbReference type="Proteomes" id="UP001437256"/>
    </source>
</evidence>
<dbReference type="PANTHER" id="PTHR41878:SF1">
    <property type="entry name" value="TNPR PROTEIN"/>
    <property type="match status" value="1"/>
</dbReference>
<dbReference type="EMBL" id="JBBXMP010000018">
    <property type="protein sequence ID" value="KAL0068500.1"/>
    <property type="molecule type" value="Genomic_DNA"/>
</dbReference>
<dbReference type="InterPro" id="IPR012912">
    <property type="entry name" value="Plasmid_pRiA4b_Orf3-like"/>
</dbReference>
<dbReference type="Pfam" id="PF07929">
    <property type="entry name" value="PRiA4_ORF3"/>
    <property type="match status" value="1"/>
</dbReference>